<evidence type="ECO:0000313" key="2">
    <source>
        <dbReference type="Proteomes" id="UP001501231"/>
    </source>
</evidence>
<dbReference type="Gene3D" id="1.20.1290.10">
    <property type="entry name" value="AhpD-like"/>
    <property type="match status" value="1"/>
</dbReference>
<organism evidence="1 2">
    <name type="scientific">Actinomadura vinacea</name>
    <dbReference type="NCBI Taxonomy" id="115336"/>
    <lineage>
        <taxon>Bacteria</taxon>
        <taxon>Bacillati</taxon>
        <taxon>Actinomycetota</taxon>
        <taxon>Actinomycetes</taxon>
        <taxon>Streptosporangiales</taxon>
        <taxon>Thermomonosporaceae</taxon>
        <taxon>Actinomadura</taxon>
    </lineage>
</organism>
<protein>
    <recommendedName>
        <fullName evidence="3">Carboxymuconolactone decarboxylase family protein</fullName>
    </recommendedName>
</protein>
<dbReference type="EMBL" id="BAAARW010000020">
    <property type="protein sequence ID" value="GAA2429854.1"/>
    <property type="molecule type" value="Genomic_DNA"/>
</dbReference>
<accession>A0ABP5WQY1</accession>
<proteinExistence type="predicted"/>
<comment type="caution">
    <text evidence="1">The sequence shown here is derived from an EMBL/GenBank/DDBJ whole genome shotgun (WGS) entry which is preliminary data.</text>
</comment>
<dbReference type="SUPFAM" id="SSF69118">
    <property type="entry name" value="AhpD-like"/>
    <property type="match status" value="1"/>
</dbReference>
<evidence type="ECO:0000313" key="1">
    <source>
        <dbReference type="EMBL" id="GAA2429854.1"/>
    </source>
</evidence>
<keyword evidence="2" id="KW-1185">Reference proteome</keyword>
<evidence type="ECO:0008006" key="3">
    <source>
        <dbReference type="Google" id="ProtNLM"/>
    </source>
</evidence>
<gene>
    <name evidence="1" type="ORF">GCM10010191_49070</name>
</gene>
<name>A0ABP5WQY1_9ACTN</name>
<dbReference type="RefSeq" id="WP_344591916.1">
    <property type="nucleotide sequence ID" value="NZ_BAAARW010000020.1"/>
</dbReference>
<sequence length="59" mass="6033">MAEPAGLTTDDVTALREHGWSDRTIGDVVGLVTLNMLTGTFNLVAGIQPSGTAHQAPAG</sequence>
<dbReference type="InterPro" id="IPR029032">
    <property type="entry name" value="AhpD-like"/>
</dbReference>
<reference evidence="2" key="1">
    <citation type="journal article" date="2019" name="Int. J. Syst. Evol. Microbiol.">
        <title>The Global Catalogue of Microorganisms (GCM) 10K type strain sequencing project: providing services to taxonomists for standard genome sequencing and annotation.</title>
        <authorList>
            <consortium name="The Broad Institute Genomics Platform"/>
            <consortium name="The Broad Institute Genome Sequencing Center for Infectious Disease"/>
            <person name="Wu L."/>
            <person name="Ma J."/>
        </authorList>
    </citation>
    <scope>NUCLEOTIDE SEQUENCE [LARGE SCALE GENOMIC DNA]</scope>
    <source>
        <strain evidence="2">JCM 3325</strain>
    </source>
</reference>
<dbReference type="Proteomes" id="UP001501231">
    <property type="component" value="Unassembled WGS sequence"/>
</dbReference>